<feature type="domain" description="ABC transporter" evidence="10">
    <location>
        <begin position="690"/>
        <end position="925"/>
    </location>
</feature>
<feature type="transmembrane region" description="Helical" evidence="9">
    <location>
        <begin position="983"/>
        <end position="1005"/>
    </location>
</feature>
<dbReference type="Pfam" id="PF00005">
    <property type="entry name" value="ABC_tran"/>
    <property type="match status" value="2"/>
</dbReference>
<evidence type="ECO:0000256" key="9">
    <source>
        <dbReference type="SAM" id="Phobius"/>
    </source>
</evidence>
<feature type="region of interest" description="Disordered" evidence="8">
    <location>
        <begin position="376"/>
        <end position="407"/>
    </location>
</feature>
<evidence type="ECO:0000256" key="5">
    <source>
        <dbReference type="ARBA" id="ARBA00022840"/>
    </source>
</evidence>
<feature type="transmembrane region" description="Helical" evidence="9">
    <location>
        <begin position="414"/>
        <end position="436"/>
    </location>
</feature>
<feature type="compositionally biased region" description="Polar residues" evidence="8">
    <location>
        <begin position="1677"/>
        <end position="1691"/>
    </location>
</feature>
<dbReference type="GO" id="GO:0016887">
    <property type="term" value="F:ATP hydrolysis activity"/>
    <property type="evidence" value="ECO:0007669"/>
    <property type="project" value="InterPro"/>
</dbReference>
<feature type="compositionally biased region" description="Basic and acidic residues" evidence="8">
    <location>
        <begin position="1662"/>
        <end position="1676"/>
    </location>
</feature>
<dbReference type="InterPro" id="IPR003593">
    <property type="entry name" value="AAA+_ATPase"/>
</dbReference>
<gene>
    <name evidence="12" type="ORF">CspeluHIS016_0110440</name>
</gene>
<evidence type="ECO:0000256" key="6">
    <source>
        <dbReference type="ARBA" id="ARBA00022989"/>
    </source>
</evidence>
<feature type="transmembrane region" description="Helical" evidence="9">
    <location>
        <begin position="108"/>
        <end position="129"/>
    </location>
</feature>
<dbReference type="CDD" id="cd03250">
    <property type="entry name" value="ABCC_MRP_domain1"/>
    <property type="match status" value="1"/>
</dbReference>
<feature type="transmembrane region" description="Helical" evidence="9">
    <location>
        <begin position="141"/>
        <end position="161"/>
    </location>
</feature>
<feature type="transmembrane region" description="Helical" evidence="9">
    <location>
        <begin position="1169"/>
        <end position="1197"/>
    </location>
</feature>
<evidence type="ECO:0000256" key="1">
    <source>
        <dbReference type="ARBA" id="ARBA00004370"/>
    </source>
</evidence>
<feature type="compositionally biased region" description="Low complexity" evidence="8">
    <location>
        <begin position="1515"/>
        <end position="1527"/>
    </location>
</feature>
<evidence type="ECO:0008006" key="14">
    <source>
        <dbReference type="Google" id="ProtNLM"/>
    </source>
</evidence>
<dbReference type="SUPFAM" id="SSF90123">
    <property type="entry name" value="ABC transporter transmembrane region"/>
    <property type="match status" value="2"/>
</dbReference>
<comment type="subcellular location">
    <subcellularLocation>
        <location evidence="1">Membrane</location>
    </subcellularLocation>
</comment>
<dbReference type="Proteomes" id="UP001222932">
    <property type="component" value="Unassembled WGS sequence"/>
</dbReference>
<dbReference type="CDD" id="cd18596">
    <property type="entry name" value="ABC_6TM_VMR1_D1_like"/>
    <property type="match status" value="1"/>
</dbReference>
<reference evidence="12" key="1">
    <citation type="journal article" date="2023" name="BMC Genomics">
        <title>Chromosome-level genome assemblies of Cutaneotrichosporon spp. (Trichosporonales, Basidiomycota) reveal imbalanced evolution between nucleotide sequences and chromosome synteny.</title>
        <authorList>
            <person name="Kobayashi Y."/>
            <person name="Kayamori A."/>
            <person name="Aoki K."/>
            <person name="Shiwa Y."/>
            <person name="Matsutani M."/>
            <person name="Fujita N."/>
            <person name="Sugita T."/>
            <person name="Iwasaki W."/>
            <person name="Tanaka N."/>
            <person name="Takashima M."/>
        </authorList>
    </citation>
    <scope>NUCLEOTIDE SEQUENCE</scope>
    <source>
        <strain evidence="12">HIS016</strain>
    </source>
</reference>
<keyword evidence="7 9" id="KW-0472">Membrane</keyword>
<keyword evidence="5" id="KW-0067">ATP-binding</keyword>
<protein>
    <recommendedName>
        <fullName evidence="14">ATP-binding cassette transporter</fullName>
    </recommendedName>
</protein>
<dbReference type="Pfam" id="PF00664">
    <property type="entry name" value="ABC_membrane"/>
    <property type="match status" value="2"/>
</dbReference>
<organism evidence="12 13">
    <name type="scientific">Cutaneotrichosporon spelunceum</name>
    <dbReference type="NCBI Taxonomy" id="1672016"/>
    <lineage>
        <taxon>Eukaryota</taxon>
        <taxon>Fungi</taxon>
        <taxon>Dikarya</taxon>
        <taxon>Basidiomycota</taxon>
        <taxon>Agaricomycotina</taxon>
        <taxon>Tremellomycetes</taxon>
        <taxon>Trichosporonales</taxon>
        <taxon>Trichosporonaceae</taxon>
        <taxon>Cutaneotrichosporon</taxon>
    </lineage>
</organism>
<feature type="region of interest" description="Disordered" evidence="8">
    <location>
        <begin position="1510"/>
        <end position="1533"/>
    </location>
</feature>
<comment type="caution">
    <text evidence="12">The sequence shown here is derived from an EMBL/GenBank/DDBJ whole genome shotgun (WGS) entry which is preliminary data.</text>
</comment>
<feature type="transmembrane region" description="Helical" evidence="9">
    <location>
        <begin position="542"/>
        <end position="562"/>
    </location>
</feature>
<evidence type="ECO:0000256" key="8">
    <source>
        <dbReference type="SAM" id="MobiDB-lite"/>
    </source>
</evidence>
<dbReference type="CDD" id="cd03244">
    <property type="entry name" value="ABCC_MRP_domain2"/>
    <property type="match status" value="1"/>
</dbReference>
<dbReference type="InterPro" id="IPR050173">
    <property type="entry name" value="ABC_transporter_C-like"/>
</dbReference>
<evidence type="ECO:0000313" key="13">
    <source>
        <dbReference type="Proteomes" id="UP001222932"/>
    </source>
</evidence>
<dbReference type="GO" id="GO:0005524">
    <property type="term" value="F:ATP binding"/>
    <property type="evidence" value="ECO:0007669"/>
    <property type="project" value="UniProtKB-KW"/>
</dbReference>
<evidence type="ECO:0000256" key="2">
    <source>
        <dbReference type="ARBA" id="ARBA00022448"/>
    </source>
</evidence>
<dbReference type="GO" id="GO:0016020">
    <property type="term" value="C:membrane"/>
    <property type="evidence" value="ECO:0007669"/>
    <property type="project" value="UniProtKB-SubCell"/>
</dbReference>
<dbReference type="PROSITE" id="PS00211">
    <property type="entry name" value="ABC_TRANSPORTER_1"/>
    <property type="match status" value="2"/>
</dbReference>
<feature type="domain" description="ABC transporter" evidence="10">
    <location>
        <begin position="1358"/>
        <end position="1646"/>
    </location>
</feature>
<dbReference type="InterPro" id="IPR017871">
    <property type="entry name" value="ABC_transporter-like_CS"/>
</dbReference>
<dbReference type="EMBL" id="BTCM01000001">
    <property type="protein sequence ID" value="GMK54458.1"/>
    <property type="molecule type" value="Genomic_DNA"/>
</dbReference>
<feature type="transmembrane region" description="Helical" evidence="9">
    <location>
        <begin position="72"/>
        <end position="96"/>
    </location>
</feature>
<dbReference type="SUPFAM" id="SSF52540">
    <property type="entry name" value="P-loop containing nucleoside triphosphate hydrolases"/>
    <property type="match status" value="2"/>
</dbReference>
<keyword evidence="3 9" id="KW-0812">Transmembrane</keyword>
<dbReference type="PANTHER" id="PTHR24223">
    <property type="entry name" value="ATP-BINDING CASSETTE SUB-FAMILY C"/>
    <property type="match status" value="1"/>
</dbReference>
<evidence type="ECO:0000256" key="7">
    <source>
        <dbReference type="ARBA" id="ARBA00023136"/>
    </source>
</evidence>
<dbReference type="InterPro" id="IPR027417">
    <property type="entry name" value="P-loop_NTPase"/>
</dbReference>
<evidence type="ECO:0000259" key="10">
    <source>
        <dbReference type="PROSITE" id="PS50893"/>
    </source>
</evidence>
<keyword evidence="4" id="KW-0547">Nucleotide-binding</keyword>
<accession>A0AAD3Y9X7</accession>
<dbReference type="Gene3D" id="1.20.1560.10">
    <property type="entry name" value="ABC transporter type 1, transmembrane domain"/>
    <property type="match status" value="2"/>
</dbReference>
<evidence type="ECO:0000313" key="12">
    <source>
        <dbReference type="EMBL" id="GMK54458.1"/>
    </source>
</evidence>
<feature type="region of interest" description="Disordered" evidence="8">
    <location>
        <begin position="1662"/>
        <end position="1691"/>
    </location>
</feature>
<dbReference type="PROSITE" id="PS50893">
    <property type="entry name" value="ABC_TRANSPORTER_2"/>
    <property type="match status" value="2"/>
</dbReference>
<feature type="transmembrane region" description="Helical" evidence="9">
    <location>
        <begin position="321"/>
        <end position="343"/>
    </location>
</feature>
<dbReference type="InterPro" id="IPR036640">
    <property type="entry name" value="ABC1_TM_sf"/>
</dbReference>
<feature type="transmembrane region" description="Helical" evidence="9">
    <location>
        <begin position="1082"/>
        <end position="1110"/>
    </location>
</feature>
<dbReference type="GO" id="GO:0140359">
    <property type="term" value="F:ABC-type transporter activity"/>
    <property type="evidence" value="ECO:0007669"/>
    <property type="project" value="InterPro"/>
</dbReference>
<feature type="domain" description="ABC transmembrane type-1" evidence="11">
    <location>
        <begin position="1071"/>
        <end position="1317"/>
    </location>
</feature>
<evidence type="ECO:0000256" key="4">
    <source>
        <dbReference type="ARBA" id="ARBA00022741"/>
    </source>
</evidence>
<feature type="transmembrane region" description="Helical" evidence="9">
    <location>
        <begin position="281"/>
        <end position="301"/>
    </location>
</feature>
<keyword evidence="6 9" id="KW-1133">Transmembrane helix</keyword>
<sequence>MSASGPVPYSVLNLCRVGIGGAVAIASTLYHVPIVHQTLSPWFNDTLPLWGIPSDVDPKVAMQRAHKWMPPTVVYVLMVGLNTVGLVLWTVVFGARLAYAANMHSVEWLNVLLAGLTALLWAGLLMRALIRPPVVPPWSALAIYIVFFMAAILTFLDIGYVRAVYDSKPQWATPAEMVVEYTTGIISLALALVSGRLRFNSPFTLGRVKHVGYDDKVSFWQWMSFSWMNPLITKWSSMPMNEEDLPTLSETLRTRQLFDLFQSIRKSKLLWKILAANRFDVFMDCLFTLASVIFNYLSPFLLKKILDGITTFTSKSITEAYLFASAALLASILKAVSDLIHLWHSRRANVRVRAQLISAIYHKALLRKDTAGVVAPKEKEEATGRDEAKGEAKPKAGIKAKEEEKSETADTGKVVNLMSTDANMVAGVFAMAYYLYSTPIEIVVASVFLYQLLGWSAFAGIGVLIIATPINSYLSKKAMRIQKDLLKARDKRMTVMSELISGISFIKFFAWTEKWKARAKDARNNELSQMIRSLINSMFFQLMWMLVPIFVTLSAFFCYIYLAKKDLTISVAFTALTLFNMLRTPLNAVPMFVVWFLQAGVSVKRTQDFFEEGEVPDWVSSLKSHDNGPIDDSKNKIGFKNATFKWITGAKIEPAAENGAAAPPLIEITDADADADTSGGANASTDANVGNAHDVESIESAVFELSEITIDFPAGKLSVVSGPTGAGKTAILVGLLGEMDLVEGKSFLPKYPSQVDPSTGLRNSCAYAAQTPWLQQQSIKENILFGETLDEGRYEAVVDACALRTDFDILEDGDQTEIGAKGVSLSGGQKARVALARATYSYTQHVLLDDPLAAVDSHTAKHLVDNCLNGPLLKGRTIILVSHHLDLLLPTADYIVRILDGRVDCQGTPKELKKSGELDGIFAIEEATAVAEGLVSVDEPEEVAKVIVEQDAKKGGPARKLVKEEERAVGSVKLYTYLLYFRAATWTTWALFFAILIISQAVALLDKLWLKWWTDHYESKLYSLFTFAAPQSLDHALQVYHNAAHHMLHLTSSNTNSTGDTLFTVQAEGLFNLPSADDHPGYYLGGYTIIMVGGALLMVVTNAIGAWGSYRAAKSLHNRLLDSVVHGTIRFFNTTPVGRIINRFSKDIETIDTRLNSSSRTVITFTTSLLFTLGMIAYIVPQFLAPAAVISSFYYYYTVLYLRTGRSLRRLEATTRSPIFSGFAELLDGIISVRAFSAERRMFTKLCDQVDLSNSAFYYYWLLLRFDCLGAAAVFITTLLALSGAVGAGYAAVAITSAQSFVMACYWLSRFWGEMEMDFNSVERVEEYLNIPSEPAGVIAESRPPPGWPSYDHPDTFISAQDLEIKYAPELPTVFKGSFDIKAGEKIGLIGRTGSGKSTIAMMMLRFTDPASGKLVIDGVDITSIGVDDLRSKITYIPQDAVLFSGTMRDNLDPFGEHTDSELLEALQRVKLITGQTPIGSRVGSARNLTALAEVDPPSRNRLSQLIEEARTDGRSSGTSSGRASGTQTPTSRIHITLSTGVSAGGANFSQGQRQLVAMARALLRRSNLIIMDEATASVDFETDEALQNAIRTEFKDATLITIAHRLSSVVDYDRLLVLQDGSVAEFDTPMNLLRRDDSIFKSMAQSSGKYKDLYAAAERKEMADREMAGEERKTPDSNASSAQDAVTQDA</sequence>
<feature type="transmembrane region" description="Helical" evidence="9">
    <location>
        <begin position="495"/>
        <end position="512"/>
    </location>
</feature>
<evidence type="ECO:0000259" key="11">
    <source>
        <dbReference type="PROSITE" id="PS50929"/>
    </source>
</evidence>
<feature type="transmembrane region" description="Helical" evidence="9">
    <location>
        <begin position="448"/>
        <end position="474"/>
    </location>
</feature>
<dbReference type="InterPro" id="IPR003439">
    <property type="entry name" value="ABC_transporter-like_ATP-bd"/>
</dbReference>
<dbReference type="InterPro" id="IPR011527">
    <property type="entry name" value="ABC1_TM_dom"/>
</dbReference>
<evidence type="ECO:0000256" key="3">
    <source>
        <dbReference type="ARBA" id="ARBA00022692"/>
    </source>
</evidence>
<dbReference type="PROSITE" id="PS50929">
    <property type="entry name" value="ABC_TM1F"/>
    <property type="match status" value="2"/>
</dbReference>
<dbReference type="PANTHER" id="PTHR24223:SF415">
    <property type="entry name" value="FI20190P1"/>
    <property type="match status" value="1"/>
</dbReference>
<dbReference type="Gene3D" id="3.40.50.300">
    <property type="entry name" value="P-loop containing nucleotide triphosphate hydrolases"/>
    <property type="match status" value="2"/>
</dbReference>
<feature type="domain" description="ABC transmembrane type-1" evidence="11">
    <location>
        <begin position="286"/>
        <end position="593"/>
    </location>
</feature>
<dbReference type="CDD" id="cd18604">
    <property type="entry name" value="ABC_6TM_VMR1_D2_like"/>
    <property type="match status" value="1"/>
</dbReference>
<dbReference type="SMART" id="SM00382">
    <property type="entry name" value="AAA"/>
    <property type="match status" value="2"/>
</dbReference>
<reference evidence="12" key="2">
    <citation type="submission" date="2023-06" db="EMBL/GenBank/DDBJ databases">
        <authorList>
            <person name="Kobayashi Y."/>
            <person name="Kayamori A."/>
            <person name="Aoki K."/>
            <person name="Shiwa Y."/>
            <person name="Fujita N."/>
            <person name="Sugita T."/>
            <person name="Iwasaki W."/>
            <person name="Tanaka N."/>
            <person name="Takashima M."/>
        </authorList>
    </citation>
    <scope>NUCLEOTIDE SEQUENCE</scope>
    <source>
        <strain evidence="12">HIS016</strain>
    </source>
</reference>
<keyword evidence="13" id="KW-1185">Reference proteome</keyword>
<name>A0AAD3Y9X7_9TREE</name>
<proteinExistence type="predicted"/>
<keyword evidence="2" id="KW-0813">Transport</keyword>